<dbReference type="SUPFAM" id="SSF52172">
    <property type="entry name" value="CheY-like"/>
    <property type="match status" value="1"/>
</dbReference>
<evidence type="ECO:0008006" key="3">
    <source>
        <dbReference type="Google" id="ProtNLM"/>
    </source>
</evidence>
<evidence type="ECO:0000313" key="1">
    <source>
        <dbReference type="EMBL" id="MFD1785727.1"/>
    </source>
</evidence>
<proteinExistence type="predicted"/>
<accession>A0ABW4N6G0</accession>
<protein>
    <recommendedName>
        <fullName evidence="3">Response regulatory domain-containing protein</fullName>
    </recommendedName>
</protein>
<name>A0ABW4N6G0_9CAUL</name>
<reference evidence="2" key="1">
    <citation type="journal article" date="2019" name="Int. J. Syst. Evol. Microbiol.">
        <title>The Global Catalogue of Microorganisms (GCM) 10K type strain sequencing project: providing services to taxonomists for standard genome sequencing and annotation.</title>
        <authorList>
            <consortium name="The Broad Institute Genomics Platform"/>
            <consortium name="The Broad Institute Genome Sequencing Center for Infectious Disease"/>
            <person name="Wu L."/>
            <person name="Ma J."/>
        </authorList>
    </citation>
    <scope>NUCLEOTIDE SEQUENCE [LARGE SCALE GENOMIC DNA]</scope>
    <source>
        <strain evidence="2">DFY28</strain>
    </source>
</reference>
<keyword evidence="2" id="KW-1185">Reference proteome</keyword>
<gene>
    <name evidence="1" type="ORF">ACFSC0_20210</name>
</gene>
<dbReference type="InterPro" id="IPR011006">
    <property type="entry name" value="CheY-like_superfamily"/>
</dbReference>
<dbReference type="EMBL" id="JBHUEY010000012">
    <property type="protein sequence ID" value="MFD1785727.1"/>
    <property type="molecule type" value="Genomic_DNA"/>
</dbReference>
<sequence>MSELRPILLIEDDARALEETLAVLANLRLANRIEVARSEAEARTALAADPPGVVLLTLGRDPAREAALLADLRAEARGPAVLALAPAAAVEALRREHPGLEVRAAPLTREALLEAVENVGLAWGIVALAAARGAYTPPRT</sequence>
<organism evidence="1 2">
    <name type="scientific">Phenylobacterium terrae</name>
    <dbReference type="NCBI Taxonomy" id="2665495"/>
    <lineage>
        <taxon>Bacteria</taxon>
        <taxon>Pseudomonadati</taxon>
        <taxon>Pseudomonadota</taxon>
        <taxon>Alphaproteobacteria</taxon>
        <taxon>Caulobacterales</taxon>
        <taxon>Caulobacteraceae</taxon>
        <taxon>Phenylobacterium</taxon>
    </lineage>
</organism>
<comment type="caution">
    <text evidence="1">The sequence shown here is derived from an EMBL/GenBank/DDBJ whole genome shotgun (WGS) entry which is preliminary data.</text>
</comment>
<dbReference type="RefSeq" id="WP_377281762.1">
    <property type="nucleotide sequence ID" value="NZ_JBHRSI010000004.1"/>
</dbReference>
<evidence type="ECO:0000313" key="2">
    <source>
        <dbReference type="Proteomes" id="UP001597237"/>
    </source>
</evidence>
<dbReference type="Proteomes" id="UP001597237">
    <property type="component" value="Unassembled WGS sequence"/>
</dbReference>